<protein>
    <submittedName>
        <fullName evidence="2">Ragulator complex protein LAMTOR4-like</fullName>
    </submittedName>
</protein>
<evidence type="ECO:0000313" key="1">
    <source>
        <dbReference type="Proteomes" id="UP000694863"/>
    </source>
</evidence>
<reference evidence="2" key="1">
    <citation type="submission" date="2025-08" db="UniProtKB">
        <authorList>
            <consortium name="RefSeq"/>
        </authorList>
    </citation>
    <scope>IDENTIFICATION</scope>
</reference>
<name>A0AC55CMX7_ECHTE</name>
<evidence type="ECO:0000313" key="2">
    <source>
        <dbReference type="RefSeq" id="XP_045141554.1"/>
    </source>
</evidence>
<dbReference type="Proteomes" id="UP000694863">
    <property type="component" value="Unplaced"/>
</dbReference>
<accession>A0AC55CMX7</accession>
<proteinExistence type="predicted"/>
<keyword evidence="1" id="KW-1185">Reference proteome</keyword>
<organism evidence="1 2">
    <name type="scientific">Echinops telfairi</name>
    <name type="common">Lesser hedgehog tenrec</name>
    <dbReference type="NCBI Taxonomy" id="9371"/>
    <lineage>
        <taxon>Eukaryota</taxon>
        <taxon>Metazoa</taxon>
        <taxon>Chordata</taxon>
        <taxon>Craniata</taxon>
        <taxon>Vertebrata</taxon>
        <taxon>Euteleostomi</taxon>
        <taxon>Mammalia</taxon>
        <taxon>Eutheria</taxon>
        <taxon>Afrotheria</taxon>
        <taxon>Tenrecidae</taxon>
        <taxon>Tenrecinae</taxon>
        <taxon>Echinops</taxon>
    </lineage>
</organism>
<dbReference type="RefSeq" id="XP_045141554.1">
    <property type="nucleotide sequence ID" value="XM_045285619.1"/>
</dbReference>
<sequence length="72" mass="7790">MLSEGTALAVAGALEKDEQPARALSELVATACGPQRHQGMDVPFKRLSVVFQEHTLPGTMLGQRVFVAKRQN</sequence>
<gene>
    <name evidence="2" type="primary">LOC115873990</name>
</gene>